<reference evidence="1" key="2">
    <citation type="submission" date="2025-08" db="UniProtKB">
        <authorList>
            <consortium name="Ensembl"/>
        </authorList>
    </citation>
    <scope>IDENTIFICATION</scope>
</reference>
<proteinExistence type="predicted"/>
<evidence type="ECO:0000313" key="2">
    <source>
        <dbReference type="Proteomes" id="UP000314980"/>
    </source>
</evidence>
<dbReference type="STRING" id="8187.ENSLCAP00010052513"/>
<sequence>MKLHFRPESCSFSFLSGITDDFSIFASHSLCACSTVSAPRLSPLLLLLHTPPPPLPHATSADPSRGLVSWVSLSRKMELSESVQRGLQSLADPSSFDQSGFQVLTGVSFRSLLSSHGDPGVLDQPELKQIDQILLKQCHTAAITFILEAVRHNADKSTISSCLEELTFSAERVEIFYSAYEKHKKELERLLASIGRRRPHVNDVSWRLQYHMKVIRTSFGVFLFHNMSGKQRIKMCFFCQNSQVDKVNEPFYLISLNTEVTIKHTRTFLPSLSWIFLNVRCVSVRETMTAFVPFVRMKDPRRISTLLAQWSSYR</sequence>
<dbReference type="InterPro" id="IPR037355">
    <property type="entry name" value="COMMD3"/>
</dbReference>
<dbReference type="PANTHER" id="PTHR31159:SF1">
    <property type="entry name" value="COMM DOMAIN-CONTAINING PROTEIN 3"/>
    <property type="match status" value="1"/>
</dbReference>
<dbReference type="PROSITE" id="PS51257">
    <property type="entry name" value="PROKAR_LIPOPROTEIN"/>
    <property type="match status" value="1"/>
</dbReference>
<keyword evidence="2" id="KW-1185">Reference proteome</keyword>
<dbReference type="PANTHER" id="PTHR31159">
    <property type="entry name" value="COMM DOMAIN-CONTAINING PROTEIN 3"/>
    <property type="match status" value="1"/>
</dbReference>
<dbReference type="GeneTree" id="ENSGT00390000015971"/>
<dbReference type="InParanoid" id="A0A4W6FPS3"/>
<dbReference type="Ensembl" id="ENSLCAT00010053874.1">
    <property type="protein sequence ID" value="ENSLCAP00010052513.1"/>
    <property type="gene ID" value="ENSLCAG00010024455.1"/>
</dbReference>
<name>A0A4W6FPS3_LATCA</name>
<reference evidence="2" key="1">
    <citation type="submission" date="2015-09" db="EMBL/GenBank/DDBJ databases">
        <authorList>
            <person name="Sai Rama Sridatta P."/>
        </authorList>
    </citation>
    <scope>NUCLEOTIDE SEQUENCE [LARGE SCALE GENOMIC DNA]</scope>
</reference>
<reference evidence="1" key="3">
    <citation type="submission" date="2025-09" db="UniProtKB">
        <authorList>
            <consortium name="Ensembl"/>
        </authorList>
    </citation>
    <scope>IDENTIFICATION</scope>
</reference>
<evidence type="ECO:0000313" key="1">
    <source>
        <dbReference type="Ensembl" id="ENSLCAP00010052513.1"/>
    </source>
</evidence>
<dbReference type="Proteomes" id="UP000314980">
    <property type="component" value="Unassembled WGS sequence"/>
</dbReference>
<dbReference type="GO" id="GO:0006814">
    <property type="term" value="P:sodium ion transport"/>
    <property type="evidence" value="ECO:0007669"/>
    <property type="project" value="InterPro"/>
</dbReference>
<gene>
    <name evidence="1" type="primary">COMMD3</name>
</gene>
<organism evidence="1 2">
    <name type="scientific">Lates calcarifer</name>
    <name type="common">Barramundi</name>
    <name type="synonym">Holocentrus calcarifer</name>
    <dbReference type="NCBI Taxonomy" id="8187"/>
    <lineage>
        <taxon>Eukaryota</taxon>
        <taxon>Metazoa</taxon>
        <taxon>Chordata</taxon>
        <taxon>Craniata</taxon>
        <taxon>Vertebrata</taxon>
        <taxon>Euteleostomi</taxon>
        <taxon>Actinopterygii</taxon>
        <taxon>Neopterygii</taxon>
        <taxon>Teleostei</taxon>
        <taxon>Neoteleostei</taxon>
        <taxon>Acanthomorphata</taxon>
        <taxon>Carangaria</taxon>
        <taxon>Carangaria incertae sedis</taxon>
        <taxon>Centropomidae</taxon>
        <taxon>Lates</taxon>
    </lineage>
</organism>
<protein>
    <submittedName>
        <fullName evidence="1">COMM domain containing 3</fullName>
    </submittedName>
</protein>
<dbReference type="Pfam" id="PF21672">
    <property type="entry name" value="COMM_HN"/>
    <property type="match status" value="1"/>
</dbReference>
<dbReference type="AlphaFoldDB" id="A0A4W6FPS3"/>
<accession>A0A4W6FPS3</accession>